<organism evidence="1 2">
    <name type="scientific">Alcaligenes faecalis</name>
    <dbReference type="NCBI Taxonomy" id="511"/>
    <lineage>
        <taxon>Bacteria</taxon>
        <taxon>Pseudomonadati</taxon>
        <taxon>Pseudomonadota</taxon>
        <taxon>Betaproteobacteria</taxon>
        <taxon>Burkholderiales</taxon>
        <taxon>Alcaligenaceae</taxon>
        <taxon>Alcaligenes</taxon>
    </lineage>
</organism>
<dbReference type="PANTHER" id="PTHR43884">
    <property type="entry name" value="ACYL-COA DEHYDROGENASE"/>
    <property type="match status" value="1"/>
</dbReference>
<name>A0A2U2BEY3_ALCFA</name>
<dbReference type="Proteomes" id="UP000245216">
    <property type="component" value="Unassembled WGS sequence"/>
</dbReference>
<protein>
    <submittedName>
        <fullName evidence="1">Acyl-CoA dehydrogenase</fullName>
    </submittedName>
</protein>
<dbReference type="Gene3D" id="2.40.110.10">
    <property type="entry name" value="Butyryl-CoA Dehydrogenase, subunit A, domain 2"/>
    <property type="match status" value="1"/>
</dbReference>
<sequence length="363" mass="39531">MGNALKRAEQPVLASERPVLSPGLAQWLEEHALSLDNDASQAQALLPRLAQDGLLSLGLKADFSDFGDAVQSIVEVAEHSLTAGFVLWSQRTFIEYLRDVQDPAMRERYLPGLLDGSIAGATGLSNAIKFLGGIEELQVRAQPAQGQWQFEGRLPWITNLRPGNCLVAIVAAMPEDQAGIWVAELGDQGLERSADLDLVGLRGSNTAALTFNNVRLGQERLLHPDAGHFVRTVRPRFMALQCGMTMGLARRSLKQVLDAPRCQWVQEQPARRLLGRVQELSDVLVDAVRKPGSATPPDLFKVRIELSSLASQAVALESSAIGGATYMQGKHPQLLRRYREAMLVPLISPTVAQLKAELGQDAV</sequence>
<dbReference type="RefSeq" id="WP_109089780.1">
    <property type="nucleotide sequence ID" value="NZ_QEXO01000005.1"/>
</dbReference>
<proteinExistence type="predicted"/>
<dbReference type="InterPro" id="IPR009100">
    <property type="entry name" value="AcylCoA_DH/oxidase_NM_dom_sf"/>
</dbReference>
<gene>
    <name evidence="1" type="ORF">DF183_17470</name>
</gene>
<reference evidence="1 2" key="2">
    <citation type="submission" date="2018-05" db="EMBL/GenBank/DDBJ databases">
        <authorList>
            <person name="Lanie J.A."/>
            <person name="Ng W.-L."/>
            <person name="Kazmierczak K.M."/>
            <person name="Andrzejewski T.M."/>
            <person name="Davidsen T.M."/>
            <person name="Wayne K.J."/>
            <person name="Tettelin H."/>
            <person name="Glass J.I."/>
            <person name="Rusch D."/>
            <person name="Podicherti R."/>
            <person name="Tsui H.-C.T."/>
            <person name="Winkler M.E."/>
        </authorList>
    </citation>
    <scope>NUCLEOTIDE SEQUENCE [LARGE SCALE GENOMIC DNA]</scope>
    <source>
        <strain evidence="1 2">YBY</strain>
    </source>
</reference>
<dbReference type="SUPFAM" id="SSF56645">
    <property type="entry name" value="Acyl-CoA dehydrogenase NM domain-like"/>
    <property type="match status" value="1"/>
</dbReference>
<dbReference type="InterPro" id="IPR046373">
    <property type="entry name" value="Acyl-CoA_Oxase/DH_mid-dom_sf"/>
</dbReference>
<dbReference type="GO" id="GO:0003995">
    <property type="term" value="F:acyl-CoA dehydrogenase activity"/>
    <property type="evidence" value="ECO:0007669"/>
    <property type="project" value="TreeGrafter"/>
</dbReference>
<dbReference type="PANTHER" id="PTHR43884:SF12">
    <property type="entry name" value="ISOVALERYL-COA DEHYDROGENASE, MITOCHONDRIAL-RELATED"/>
    <property type="match status" value="1"/>
</dbReference>
<accession>A0A2U2BEY3</accession>
<evidence type="ECO:0000313" key="1">
    <source>
        <dbReference type="EMBL" id="PWE12569.1"/>
    </source>
</evidence>
<dbReference type="AlphaFoldDB" id="A0A2U2BEY3"/>
<evidence type="ECO:0000313" key="2">
    <source>
        <dbReference type="Proteomes" id="UP000245216"/>
    </source>
</evidence>
<reference evidence="1 2" key="1">
    <citation type="submission" date="2018-05" db="EMBL/GenBank/DDBJ databases">
        <title>Genome Sequence of an Efficient Indole-Degrading Bacterium, Alcaligenes sp.YBY.</title>
        <authorList>
            <person name="Yang B."/>
        </authorList>
    </citation>
    <scope>NUCLEOTIDE SEQUENCE [LARGE SCALE GENOMIC DNA]</scope>
    <source>
        <strain evidence="1 2">YBY</strain>
    </source>
</reference>
<comment type="caution">
    <text evidence="1">The sequence shown here is derived from an EMBL/GenBank/DDBJ whole genome shotgun (WGS) entry which is preliminary data.</text>
</comment>
<dbReference type="EMBL" id="QEXO01000005">
    <property type="protein sequence ID" value="PWE12569.1"/>
    <property type="molecule type" value="Genomic_DNA"/>
</dbReference>
<dbReference type="STRING" id="511.UZ73_11050"/>